<dbReference type="OrthoDB" id="9808862at2"/>
<reference evidence="5 6" key="1">
    <citation type="submission" date="2019-02" db="EMBL/GenBank/DDBJ databases">
        <title>Deep-cultivation of Planctomycetes and their phenomic and genomic characterization uncovers novel biology.</title>
        <authorList>
            <person name="Wiegand S."/>
            <person name="Jogler M."/>
            <person name="Boedeker C."/>
            <person name="Pinto D."/>
            <person name="Vollmers J."/>
            <person name="Rivas-Marin E."/>
            <person name="Kohn T."/>
            <person name="Peeters S.H."/>
            <person name="Heuer A."/>
            <person name="Rast P."/>
            <person name="Oberbeckmann S."/>
            <person name="Bunk B."/>
            <person name="Jeske O."/>
            <person name="Meyerdierks A."/>
            <person name="Storesund J.E."/>
            <person name="Kallscheuer N."/>
            <person name="Luecker S."/>
            <person name="Lage O.M."/>
            <person name="Pohl T."/>
            <person name="Merkel B.J."/>
            <person name="Hornburger P."/>
            <person name="Mueller R.-W."/>
            <person name="Bruemmer F."/>
            <person name="Labrenz M."/>
            <person name="Spormann A.M."/>
            <person name="Op den Camp H."/>
            <person name="Overmann J."/>
            <person name="Amann R."/>
            <person name="Jetten M.S.M."/>
            <person name="Mascher T."/>
            <person name="Medema M.H."/>
            <person name="Devos D.P."/>
            <person name="Kaster A.-K."/>
            <person name="Ovreas L."/>
            <person name="Rohde M."/>
            <person name="Galperin M.Y."/>
            <person name="Jogler C."/>
        </authorList>
    </citation>
    <scope>NUCLEOTIDE SEQUENCE [LARGE SCALE GENOMIC DNA]</scope>
    <source>
        <strain evidence="5 6">Mal4</strain>
    </source>
</reference>
<sequence length="177" mass="19000">MTDAAHTLFAGVGSPNGDDQIGWRVVELLQPRIEAIDGLAARKAVVPLDLLDWLEDVQTLHIVDACLSEAPTGSVDALVADRQESGRDTIDGLLSRLAQLGTSGSHDFGLAEALHLAARLDRLPERVVIHAVATRQFEPAAPMSDELIRLLPEITESLFRELTNARSLARAVAAEPG</sequence>
<evidence type="ECO:0000256" key="4">
    <source>
        <dbReference type="ARBA" id="ARBA00022801"/>
    </source>
</evidence>
<dbReference type="PANTHER" id="PTHR30302:SF1">
    <property type="entry name" value="HYDROGENASE 2 MATURATION PROTEASE"/>
    <property type="match status" value="1"/>
</dbReference>
<dbReference type="SUPFAM" id="SSF53163">
    <property type="entry name" value="HybD-like"/>
    <property type="match status" value="1"/>
</dbReference>
<dbReference type="RefSeq" id="WP_145369429.1">
    <property type="nucleotide sequence ID" value="NZ_CP036275.1"/>
</dbReference>
<dbReference type="InterPro" id="IPR000671">
    <property type="entry name" value="Peptidase_A31"/>
</dbReference>
<dbReference type="GO" id="GO:0016485">
    <property type="term" value="P:protein processing"/>
    <property type="evidence" value="ECO:0007669"/>
    <property type="project" value="TreeGrafter"/>
</dbReference>
<name>A0A517Z6J0_9PLAN</name>
<dbReference type="GO" id="GO:0008047">
    <property type="term" value="F:enzyme activator activity"/>
    <property type="evidence" value="ECO:0007669"/>
    <property type="project" value="InterPro"/>
</dbReference>
<dbReference type="KEGG" id="mri:Mal4_24320"/>
<evidence type="ECO:0000313" key="5">
    <source>
        <dbReference type="EMBL" id="QDU38110.1"/>
    </source>
</evidence>
<evidence type="ECO:0000313" key="6">
    <source>
        <dbReference type="Proteomes" id="UP000320496"/>
    </source>
</evidence>
<dbReference type="Proteomes" id="UP000320496">
    <property type="component" value="Chromosome"/>
</dbReference>
<keyword evidence="2 5" id="KW-0645">Protease</keyword>
<keyword evidence="6" id="KW-1185">Reference proteome</keyword>
<dbReference type="NCBIfam" id="TIGR00072">
    <property type="entry name" value="hydrog_prot"/>
    <property type="match status" value="1"/>
</dbReference>
<protein>
    <submittedName>
        <fullName evidence="5">Hydrogenase maturation protease</fullName>
    </submittedName>
</protein>
<organism evidence="5 6">
    <name type="scientific">Maioricimonas rarisocia</name>
    <dbReference type="NCBI Taxonomy" id="2528026"/>
    <lineage>
        <taxon>Bacteria</taxon>
        <taxon>Pseudomonadati</taxon>
        <taxon>Planctomycetota</taxon>
        <taxon>Planctomycetia</taxon>
        <taxon>Planctomycetales</taxon>
        <taxon>Planctomycetaceae</taxon>
        <taxon>Maioricimonas</taxon>
    </lineage>
</organism>
<evidence type="ECO:0000256" key="1">
    <source>
        <dbReference type="ARBA" id="ARBA00006814"/>
    </source>
</evidence>
<dbReference type="GO" id="GO:0004190">
    <property type="term" value="F:aspartic-type endopeptidase activity"/>
    <property type="evidence" value="ECO:0007669"/>
    <property type="project" value="UniProtKB-KW"/>
</dbReference>
<dbReference type="InterPro" id="IPR023430">
    <property type="entry name" value="Pept_HybD-like_dom_sf"/>
</dbReference>
<evidence type="ECO:0000256" key="3">
    <source>
        <dbReference type="ARBA" id="ARBA00022750"/>
    </source>
</evidence>
<keyword evidence="4" id="KW-0378">Hydrolase</keyword>
<dbReference type="Gene3D" id="3.40.50.1450">
    <property type="entry name" value="HybD-like"/>
    <property type="match status" value="1"/>
</dbReference>
<dbReference type="PANTHER" id="PTHR30302">
    <property type="entry name" value="HYDROGENASE 1 MATURATION PROTEASE"/>
    <property type="match status" value="1"/>
</dbReference>
<proteinExistence type="inferred from homology"/>
<gene>
    <name evidence="5" type="ORF">Mal4_24320</name>
</gene>
<keyword evidence="3" id="KW-0064">Aspartyl protease</keyword>
<comment type="similarity">
    <text evidence="1">Belongs to the peptidase A31 family.</text>
</comment>
<dbReference type="AlphaFoldDB" id="A0A517Z6J0"/>
<evidence type="ECO:0000256" key="2">
    <source>
        <dbReference type="ARBA" id="ARBA00022670"/>
    </source>
</evidence>
<accession>A0A517Z6J0</accession>
<dbReference type="EMBL" id="CP036275">
    <property type="protein sequence ID" value="QDU38110.1"/>
    <property type="molecule type" value="Genomic_DNA"/>
</dbReference>